<dbReference type="Proteomes" id="UP000214673">
    <property type="component" value="Unassembled WGS sequence"/>
</dbReference>
<dbReference type="EMBL" id="NIPV01000103">
    <property type="protein sequence ID" value="OWJ71932.1"/>
    <property type="molecule type" value="Genomic_DNA"/>
</dbReference>
<gene>
    <name evidence="2" type="ORF">CDV52_15340</name>
    <name evidence="1" type="ORF">CDV53_18345</name>
</gene>
<dbReference type="EMBL" id="NIPX01000029">
    <property type="protein sequence ID" value="OWJ82066.1"/>
    <property type="molecule type" value="Genomic_DNA"/>
</dbReference>
<organism evidence="2 3">
    <name type="scientific">Haematobacter missouriensis</name>
    <dbReference type="NCBI Taxonomy" id="366616"/>
    <lineage>
        <taxon>Bacteria</taxon>
        <taxon>Pseudomonadati</taxon>
        <taxon>Pseudomonadota</taxon>
        <taxon>Alphaproteobacteria</taxon>
        <taxon>Rhodobacterales</taxon>
        <taxon>Paracoccaceae</taxon>
        <taxon>Haematobacter</taxon>
    </lineage>
</organism>
<dbReference type="Proteomes" id="UP000196640">
    <property type="component" value="Unassembled WGS sequence"/>
</dbReference>
<accession>A0A212AL02</accession>
<evidence type="ECO:0000313" key="2">
    <source>
        <dbReference type="EMBL" id="OWJ82066.1"/>
    </source>
</evidence>
<comment type="caution">
    <text evidence="2">The sequence shown here is derived from an EMBL/GenBank/DDBJ whole genome shotgun (WGS) entry which is preliminary data.</text>
</comment>
<name>A0A212AL02_9RHOB</name>
<proteinExistence type="predicted"/>
<evidence type="ECO:0000313" key="4">
    <source>
        <dbReference type="Proteomes" id="UP000214673"/>
    </source>
</evidence>
<evidence type="ECO:0000313" key="1">
    <source>
        <dbReference type="EMBL" id="OWJ71932.1"/>
    </source>
</evidence>
<dbReference type="AlphaFoldDB" id="A0A212AL02"/>
<keyword evidence="4" id="KW-1185">Reference proteome</keyword>
<reference evidence="3 4" key="1">
    <citation type="submission" date="2016-11" db="EMBL/GenBank/DDBJ databases">
        <title>Comparison of Traditional DNA-DNA Hybridization with In Silico Genomic Analysis.</title>
        <authorList>
            <person name="Nicholson A.C."/>
            <person name="Sammons S."/>
            <person name="Humrighouse B.W."/>
            <person name="Graziano J."/>
            <person name="Lasker B."/>
            <person name="Whitney A.M."/>
            <person name="Mcquiston J.R."/>
        </authorList>
    </citation>
    <scope>NUCLEOTIDE SEQUENCE [LARGE SCALE GENOMIC DNA]</scope>
    <source>
        <strain evidence="1 4">H1892</strain>
        <strain evidence="2 3">H2381</strain>
    </source>
</reference>
<sequence length="99" mass="11360">MMTLTLWCISSDHLDAVHICLNELKMILQIRILGSRNYLLCPLLHRIIATPKAFQIIRNDGLQFRHRLHFEQSPAKLHSYRTGATPNTPVCCSPLPLWG</sequence>
<evidence type="ECO:0000313" key="3">
    <source>
        <dbReference type="Proteomes" id="UP000196640"/>
    </source>
</evidence>
<protein>
    <submittedName>
        <fullName evidence="2">Uncharacterized protein</fullName>
    </submittedName>
</protein>